<organism evidence="1 2">
    <name type="scientific">Paramecium sonneborni</name>
    <dbReference type="NCBI Taxonomy" id="65129"/>
    <lineage>
        <taxon>Eukaryota</taxon>
        <taxon>Sar</taxon>
        <taxon>Alveolata</taxon>
        <taxon>Ciliophora</taxon>
        <taxon>Intramacronucleata</taxon>
        <taxon>Oligohymenophorea</taxon>
        <taxon>Peniculida</taxon>
        <taxon>Parameciidae</taxon>
        <taxon>Paramecium</taxon>
    </lineage>
</organism>
<evidence type="ECO:0000313" key="2">
    <source>
        <dbReference type="Proteomes" id="UP000692954"/>
    </source>
</evidence>
<dbReference type="EMBL" id="CAJJDN010000092">
    <property type="protein sequence ID" value="CAD8109076.1"/>
    <property type="molecule type" value="Genomic_DNA"/>
</dbReference>
<name>A0A8S1Q116_9CILI</name>
<gene>
    <name evidence="1" type="ORF">PSON_ATCC_30995.1.T0920223</name>
</gene>
<dbReference type="OrthoDB" id="538223at2759"/>
<dbReference type="AlphaFoldDB" id="A0A8S1Q116"/>
<protein>
    <submittedName>
        <fullName evidence="1">Uncharacterized protein</fullName>
    </submittedName>
</protein>
<keyword evidence="2" id="KW-1185">Reference proteome</keyword>
<sequence>MQNQRINYMKSIKHWWSNIIQKHINSLNLLVLNQKFIPMEQLLQLICKILIEYKYLSHIKGGLLFCYNTMSADLQNFVIQKHQQIQKIQFINQMTKVDLTKEERIAKRWQNYRIIKTNNLDAKNKLIERNKVEVNEITIKLKIQMQSSQKELINNKQYKQYKLQQFLLLIYIFQKKRQIKNSQQNSKCLHRIEYQGCC</sequence>
<comment type="caution">
    <text evidence="1">The sequence shown here is derived from an EMBL/GenBank/DDBJ whole genome shotgun (WGS) entry which is preliminary data.</text>
</comment>
<accession>A0A8S1Q116</accession>
<evidence type="ECO:0000313" key="1">
    <source>
        <dbReference type="EMBL" id="CAD8109076.1"/>
    </source>
</evidence>
<proteinExistence type="predicted"/>
<dbReference type="Proteomes" id="UP000692954">
    <property type="component" value="Unassembled WGS sequence"/>
</dbReference>
<reference evidence="1" key="1">
    <citation type="submission" date="2021-01" db="EMBL/GenBank/DDBJ databases">
        <authorList>
            <consortium name="Genoscope - CEA"/>
            <person name="William W."/>
        </authorList>
    </citation>
    <scope>NUCLEOTIDE SEQUENCE</scope>
</reference>